<organism evidence="2 3">
    <name type="scientific">Mytilus edulis</name>
    <name type="common">Blue mussel</name>
    <dbReference type="NCBI Taxonomy" id="6550"/>
    <lineage>
        <taxon>Eukaryota</taxon>
        <taxon>Metazoa</taxon>
        <taxon>Spiralia</taxon>
        <taxon>Lophotrochozoa</taxon>
        <taxon>Mollusca</taxon>
        <taxon>Bivalvia</taxon>
        <taxon>Autobranchia</taxon>
        <taxon>Pteriomorphia</taxon>
        <taxon>Mytilida</taxon>
        <taxon>Mytiloidea</taxon>
        <taxon>Mytilidae</taxon>
        <taxon>Mytilinae</taxon>
        <taxon>Mytilus</taxon>
    </lineage>
</organism>
<dbReference type="Proteomes" id="UP000683360">
    <property type="component" value="Unassembled WGS sequence"/>
</dbReference>
<reference evidence="2" key="1">
    <citation type="submission" date="2021-03" db="EMBL/GenBank/DDBJ databases">
        <authorList>
            <person name="Bekaert M."/>
        </authorList>
    </citation>
    <scope>NUCLEOTIDE SEQUENCE</scope>
</reference>
<name>A0A8S3S987_MYTED</name>
<comment type="caution">
    <text evidence="2">The sequence shown here is derived from an EMBL/GenBank/DDBJ whole genome shotgun (WGS) entry which is preliminary data.</text>
</comment>
<feature type="coiled-coil region" evidence="1">
    <location>
        <begin position="90"/>
        <end position="117"/>
    </location>
</feature>
<protein>
    <submittedName>
        <fullName evidence="2">Uncharacterized protein</fullName>
    </submittedName>
</protein>
<evidence type="ECO:0000313" key="2">
    <source>
        <dbReference type="EMBL" id="CAG2217834.1"/>
    </source>
</evidence>
<accession>A0A8S3S987</accession>
<keyword evidence="3" id="KW-1185">Reference proteome</keyword>
<sequence length="160" mass="19104">MNFALNCQTNSVLRRDIEDLVRYRIMFCHAMDARLTDSDYAKYKTDVEGIILRIARFCNIENEMRQKLNDASQRPLDASNSMQYQSTFEQRMNEKKIEEVLLKINQLEQKLPRQNERMPRRLNTLEGKSGEDGKFYYEGKKWKVPQGFKVDKNKLRKDKQ</sequence>
<dbReference type="EMBL" id="CAJPWZ010001577">
    <property type="protein sequence ID" value="CAG2217834.1"/>
    <property type="molecule type" value="Genomic_DNA"/>
</dbReference>
<evidence type="ECO:0000256" key="1">
    <source>
        <dbReference type="SAM" id="Coils"/>
    </source>
</evidence>
<gene>
    <name evidence="2" type="ORF">MEDL_31517</name>
</gene>
<dbReference type="AlphaFoldDB" id="A0A8S3S987"/>
<proteinExistence type="predicted"/>
<keyword evidence="1" id="KW-0175">Coiled coil</keyword>
<evidence type="ECO:0000313" key="3">
    <source>
        <dbReference type="Proteomes" id="UP000683360"/>
    </source>
</evidence>